<accession>A0A3B0YJM3</accession>
<keyword evidence="2" id="KW-1133">Transmembrane helix</keyword>
<keyword evidence="2" id="KW-0812">Transmembrane</keyword>
<evidence type="ECO:0000256" key="2">
    <source>
        <dbReference type="SAM" id="Phobius"/>
    </source>
</evidence>
<proteinExistence type="predicted"/>
<feature type="transmembrane region" description="Helical" evidence="2">
    <location>
        <begin position="46"/>
        <end position="69"/>
    </location>
</feature>
<sequence>MISQSQSPGKGLTATGAETEHSGGVAENSVAGTENMAMVTGGREDLSTFFSIGVVIDVLLLTAFLIWAVGQWRKTKK</sequence>
<organism evidence="3">
    <name type="scientific">hydrothermal vent metagenome</name>
    <dbReference type="NCBI Taxonomy" id="652676"/>
    <lineage>
        <taxon>unclassified sequences</taxon>
        <taxon>metagenomes</taxon>
        <taxon>ecological metagenomes</taxon>
    </lineage>
</organism>
<evidence type="ECO:0000313" key="3">
    <source>
        <dbReference type="EMBL" id="VAW81158.1"/>
    </source>
</evidence>
<keyword evidence="2" id="KW-0472">Membrane</keyword>
<dbReference type="EMBL" id="UOFM01000385">
    <property type="protein sequence ID" value="VAW81158.1"/>
    <property type="molecule type" value="Genomic_DNA"/>
</dbReference>
<gene>
    <name evidence="3" type="ORF">MNBD_GAMMA14-890</name>
</gene>
<name>A0A3B0YJM3_9ZZZZ</name>
<dbReference type="AlphaFoldDB" id="A0A3B0YJM3"/>
<evidence type="ECO:0000256" key="1">
    <source>
        <dbReference type="SAM" id="MobiDB-lite"/>
    </source>
</evidence>
<reference evidence="3" key="1">
    <citation type="submission" date="2018-06" db="EMBL/GenBank/DDBJ databases">
        <authorList>
            <person name="Zhirakovskaya E."/>
        </authorList>
    </citation>
    <scope>NUCLEOTIDE SEQUENCE</scope>
</reference>
<feature type="region of interest" description="Disordered" evidence="1">
    <location>
        <begin position="1"/>
        <end position="32"/>
    </location>
</feature>
<protein>
    <submittedName>
        <fullName evidence="3">Uncharacterized protein</fullName>
    </submittedName>
</protein>